<dbReference type="GO" id="GO:0004497">
    <property type="term" value="F:monooxygenase activity"/>
    <property type="evidence" value="ECO:0007669"/>
    <property type="project" value="InterPro"/>
</dbReference>
<dbReference type="EMBL" id="BSFP01000009">
    <property type="protein sequence ID" value="GLL00626.1"/>
    <property type="molecule type" value="Genomic_DNA"/>
</dbReference>
<dbReference type="RefSeq" id="WP_223094681.1">
    <property type="nucleotide sequence ID" value="NZ_BAAAXA010000001.1"/>
</dbReference>
<proteinExistence type="inferred from homology"/>
<reference evidence="4" key="2">
    <citation type="submission" date="2023-01" db="EMBL/GenBank/DDBJ databases">
        <authorList>
            <person name="Sun Q."/>
            <person name="Evtushenko L."/>
        </authorList>
    </citation>
    <scope>NUCLEOTIDE SEQUENCE</scope>
    <source>
        <strain evidence="4">VKM Ac-1321</strain>
    </source>
</reference>
<evidence type="ECO:0000256" key="1">
    <source>
        <dbReference type="ARBA" id="ARBA00038396"/>
    </source>
</evidence>
<dbReference type="SUPFAM" id="SSF51905">
    <property type="entry name" value="FAD/NAD(P)-binding domain"/>
    <property type="match status" value="1"/>
</dbReference>
<dbReference type="InterPro" id="IPR033856">
    <property type="entry name" value="Trp_halogen"/>
</dbReference>
<evidence type="ECO:0000313" key="4">
    <source>
        <dbReference type="EMBL" id="GLL00626.1"/>
    </source>
</evidence>
<keyword evidence="3" id="KW-0547">Nucleotide-binding</keyword>
<feature type="active site" evidence="2">
    <location>
        <position position="80"/>
    </location>
</feature>
<dbReference type="Gene3D" id="3.50.50.60">
    <property type="entry name" value="FAD/NAD(P)-binding domain"/>
    <property type="match status" value="1"/>
</dbReference>
<evidence type="ECO:0000256" key="2">
    <source>
        <dbReference type="PIRSR" id="PIRSR011396-1"/>
    </source>
</evidence>
<evidence type="ECO:0000313" key="5">
    <source>
        <dbReference type="Proteomes" id="UP001143480"/>
    </source>
</evidence>
<keyword evidence="3" id="KW-0274">FAD</keyword>
<dbReference type="InterPro" id="IPR036188">
    <property type="entry name" value="FAD/NAD-bd_sf"/>
</dbReference>
<organism evidence="4 5">
    <name type="scientific">Dactylosporangium matsuzakiense</name>
    <dbReference type="NCBI Taxonomy" id="53360"/>
    <lineage>
        <taxon>Bacteria</taxon>
        <taxon>Bacillati</taxon>
        <taxon>Actinomycetota</taxon>
        <taxon>Actinomycetes</taxon>
        <taxon>Micromonosporales</taxon>
        <taxon>Micromonosporaceae</taxon>
        <taxon>Dactylosporangium</taxon>
    </lineage>
</organism>
<dbReference type="PANTHER" id="PTHR43747:SF4">
    <property type="entry name" value="FLAVIN-DEPENDENT TRYPTOPHAN HALOGENASE"/>
    <property type="match status" value="1"/>
</dbReference>
<dbReference type="Proteomes" id="UP001143480">
    <property type="component" value="Unassembled WGS sequence"/>
</dbReference>
<accession>A0A9W6NL01</accession>
<dbReference type="PIRSF" id="PIRSF011396">
    <property type="entry name" value="Trp_halogenase"/>
    <property type="match status" value="1"/>
</dbReference>
<evidence type="ECO:0000256" key="3">
    <source>
        <dbReference type="PIRSR" id="PIRSR011396-2"/>
    </source>
</evidence>
<gene>
    <name evidence="4" type="ORF">GCM10017581_023670</name>
</gene>
<feature type="binding site" evidence="3">
    <location>
        <position position="362"/>
    </location>
    <ligand>
        <name>FAD</name>
        <dbReference type="ChEBI" id="CHEBI:57692"/>
    </ligand>
</feature>
<dbReference type="GO" id="GO:0000166">
    <property type="term" value="F:nucleotide binding"/>
    <property type="evidence" value="ECO:0007669"/>
    <property type="project" value="UniProtKB-KW"/>
</dbReference>
<feature type="binding site" evidence="3">
    <location>
        <position position="358"/>
    </location>
    <ligand>
        <name>L-tryptophan</name>
        <dbReference type="ChEBI" id="CHEBI:57912"/>
    </ligand>
</feature>
<dbReference type="AlphaFoldDB" id="A0A9W6NL01"/>
<reference evidence="4" key="1">
    <citation type="journal article" date="2014" name="Int. J. Syst. Evol. Microbiol.">
        <title>Complete genome sequence of Corynebacterium casei LMG S-19264T (=DSM 44701T), isolated from a smear-ripened cheese.</title>
        <authorList>
            <consortium name="US DOE Joint Genome Institute (JGI-PGF)"/>
            <person name="Walter F."/>
            <person name="Albersmeier A."/>
            <person name="Kalinowski J."/>
            <person name="Ruckert C."/>
        </authorList>
    </citation>
    <scope>NUCLEOTIDE SEQUENCE</scope>
    <source>
        <strain evidence="4">VKM Ac-1321</strain>
    </source>
</reference>
<feature type="binding site" evidence="3">
    <location>
        <position position="349"/>
    </location>
    <ligand>
        <name>FAD</name>
        <dbReference type="ChEBI" id="CHEBI:57692"/>
    </ligand>
</feature>
<keyword evidence="3" id="KW-0285">Flavoprotein</keyword>
<sequence length="530" mass="60372">MEDQRIKSVVILGGGTAGWMSAAYLGKALGPNVKVTVLEAPTIPRIGVGEATVPNLHKTFFDFLGIPEDEWMREVNASYKMGIKFLNWRTPGAGQSTPRSIDGKPDYYYHLFGLLPNHENLPLSHHWVADRLAGRTDEPFDYACYREPPVMDRNLSPKYLDGTRWTNYAWHFDTNLVAAFLKRFSTEKQGVIHVEDEMTEAVIDYRGYVTGLRTKGGKLIEADFFVDCSGFRALLINGAMREPFLDMSDHLMNDSAVATQVPNDDEATGVEPYTSSIAMSSGWTWKIPMLGRFGTGYVFSSRFQSRDDATLEFCKMWGLDPETQPLNHIKFRSGRNRRTWVRNVVGIGLSSCFLEPLESTGIYFITAALFQLAKHFPDKNFDQILIDRFNAEINTMFDDSRDFLQVHFSFAPRNDTEFWKACKDLELADDITEKIKMYRAGLAVNMPITDEGTYYANFEAEFRNFWNNSNYYCILAGLDELPDHALPALAARPEQIESAQAVFQQIKKTQRELIDTLPSTHQFLRQLHGR</sequence>
<comment type="caution">
    <text evidence="4">The sequence shown here is derived from an EMBL/GenBank/DDBJ whole genome shotgun (WGS) entry which is preliminary data.</text>
</comment>
<dbReference type="InterPro" id="IPR006905">
    <property type="entry name" value="Flavin_halogenase"/>
</dbReference>
<name>A0A9W6NL01_9ACTN</name>
<dbReference type="Pfam" id="PF04820">
    <property type="entry name" value="Trp_halogenase"/>
    <property type="match status" value="1"/>
</dbReference>
<keyword evidence="5" id="KW-1185">Reference proteome</keyword>
<protein>
    <submittedName>
        <fullName evidence="4">Tryptophan halogenase</fullName>
    </submittedName>
</protein>
<dbReference type="InterPro" id="IPR050816">
    <property type="entry name" value="Flavin-dep_Halogenase_NPB"/>
</dbReference>
<feature type="binding site" evidence="3">
    <location>
        <position position="80"/>
    </location>
    <ligand>
        <name>7-chloro-L-tryptophan</name>
        <dbReference type="ChEBI" id="CHEBI:58713"/>
    </ligand>
</feature>
<feature type="binding site" evidence="3">
    <location>
        <begin position="14"/>
        <end position="17"/>
    </location>
    <ligand>
        <name>FAD</name>
        <dbReference type="ChEBI" id="CHEBI:57692"/>
    </ligand>
</feature>
<comment type="similarity">
    <text evidence="1">Belongs to the flavin-dependent halogenase family. Bacterial tryptophan halogenase subfamily.</text>
</comment>
<dbReference type="PANTHER" id="PTHR43747">
    <property type="entry name" value="FAD-BINDING PROTEIN"/>
    <property type="match status" value="1"/>
</dbReference>